<evidence type="ECO:0000313" key="16">
    <source>
        <dbReference type="Proteomes" id="UP000070058"/>
    </source>
</evidence>
<proteinExistence type="inferred from homology"/>
<feature type="domain" description="GHMP kinase C-terminal" evidence="13">
    <location>
        <begin position="295"/>
        <end position="378"/>
    </location>
</feature>
<evidence type="ECO:0000256" key="2">
    <source>
        <dbReference type="ARBA" id="ARBA00022490"/>
    </source>
</evidence>
<dbReference type="InterPro" id="IPR019539">
    <property type="entry name" value="GalKase_N"/>
</dbReference>
<dbReference type="InterPro" id="IPR036554">
    <property type="entry name" value="GHMP_kinase_C_sf"/>
</dbReference>
<dbReference type="InterPro" id="IPR000705">
    <property type="entry name" value="Galactokinase"/>
</dbReference>
<dbReference type="InterPro" id="IPR020568">
    <property type="entry name" value="Ribosomal_Su5_D2-typ_SF"/>
</dbReference>
<evidence type="ECO:0000256" key="7">
    <source>
        <dbReference type="ARBA" id="ARBA00022840"/>
    </source>
</evidence>
<dbReference type="STRING" id="1548207.AXK11_01635"/>
<sequence length="407" mass="43512">MRAPLLAHFHAAFGREPAVIARAPGRIEFIGNHIDYNGGTVIGAAIDRSLWVGLAPRDDGRRRFAAAHTGGAIVELPADRVARQSGPADWVNYPLGVLAAFPKFGLRAPAGFELCVVSDLPVGAGLSSSAALELAAALAFLDITQQQVAREQLVAIGRHAENHFVGVPCGILDQGVCGFGRKGHLVFIDCRAPRFELVPLPGRSGKEEREGRARREGDARFWIFNTHTKHALIDGLYAERHRECQEAARALGVAQLAELSPETSAARRAKAHLAPEIARRAQHVVEEIARVEAVRRALARGDLRTTGELLTASHRSSQHLFENSTPELDFLVDTLCTTPGVYGARLSGGGFGGAVIALTDAHFTRAQAETVAARYTARFGNAPEILETQTADGAQAVPASIHAPATE</sequence>
<dbReference type="PROSITE" id="PS00627">
    <property type="entry name" value="GHMP_KINASES_ATP"/>
    <property type="match status" value="1"/>
</dbReference>
<dbReference type="GO" id="GO:0005829">
    <property type="term" value="C:cytosol"/>
    <property type="evidence" value="ECO:0007669"/>
    <property type="project" value="TreeGrafter"/>
</dbReference>
<evidence type="ECO:0000256" key="3">
    <source>
        <dbReference type="ARBA" id="ARBA00022679"/>
    </source>
</evidence>
<evidence type="ECO:0000256" key="5">
    <source>
        <dbReference type="ARBA" id="ARBA00022741"/>
    </source>
</evidence>
<evidence type="ECO:0000256" key="4">
    <source>
        <dbReference type="ARBA" id="ARBA00022723"/>
    </source>
</evidence>
<keyword evidence="16" id="KW-1185">Reference proteome</keyword>
<dbReference type="PRINTS" id="PR00473">
    <property type="entry name" value="GALCTOKINASE"/>
</dbReference>
<dbReference type="RefSeq" id="WP_068628384.1">
    <property type="nucleotide sequence ID" value="NZ_LSZQ01000011.1"/>
</dbReference>
<gene>
    <name evidence="15" type="ORF">AXK11_01635</name>
</gene>
<dbReference type="Gene3D" id="3.30.230.10">
    <property type="match status" value="1"/>
</dbReference>
<keyword evidence="9" id="KW-0299">Galactose metabolism</keyword>
<reference evidence="16" key="1">
    <citation type="submission" date="2016-02" db="EMBL/GenBank/DDBJ databases">
        <authorList>
            <person name="Sanders J.G."/>
            <person name="Lin J.Y."/>
            <person name="Wertz J.T."/>
            <person name="Russell J.A."/>
            <person name="Moreau C.S."/>
            <person name="Powell S."/>
        </authorList>
    </citation>
    <scope>NUCLEOTIDE SEQUENCE [LARGE SCALE GENOMIC DNA]</scope>
    <source>
        <strain evidence="16">CAG34</strain>
    </source>
</reference>
<evidence type="ECO:0000256" key="1">
    <source>
        <dbReference type="ARBA" id="ARBA00006566"/>
    </source>
</evidence>
<dbReference type="Pfam" id="PF00288">
    <property type="entry name" value="GHMP_kinases_N"/>
    <property type="match status" value="1"/>
</dbReference>
<keyword evidence="2" id="KW-0963">Cytoplasm</keyword>
<dbReference type="Gene3D" id="3.30.70.890">
    <property type="entry name" value="GHMP kinase, C-terminal domain"/>
    <property type="match status" value="1"/>
</dbReference>
<comment type="caution">
    <text evidence="15">The sequence shown here is derived from an EMBL/GenBank/DDBJ whole genome shotgun (WGS) entry which is preliminary data.</text>
</comment>
<keyword evidence="3" id="KW-0808">Transferase</keyword>
<dbReference type="GO" id="GO:0046872">
    <property type="term" value="F:metal ion binding"/>
    <property type="evidence" value="ECO:0007669"/>
    <property type="project" value="UniProtKB-KW"/>
</dbReference>
<dbReference type="InterPro" id="IPR014721">
    <property type="entry name" value="Ribsml_uS5_D2-typ_fold_subgr"/>
</dbReference>
<keyword evidence="6 15" id="KW-0418">Kinase</keyword>
<evidence type="ECO:0000259" key="14">
    <source>
        <dbReference type="Pfam" id="PF10509"/>
    </source>
</evidence>
<dbReference type="GO" id="GO:0006012">
    <property type="term" value="P:galactose metabolic process"/>
    <property type="evidence" value="ECO:0007669"/>
    <property type="project" value="UniProtKB-UniRule"/>
</dbReference>
<dbReference type="InterPro" id="IPR006203">
    <property type="entry name" value="GHMP_knse_ATP-bd_CS"/>
</dbReference>
<accession>A0A139STW4</accession>
<protein>
    <recommendedName>
        <fullName evidence="11">Galactokinase</fullName>
        <ecNumber evidence="11">2.7.1.6</ecNumber>
    </recommendedName>
</protein>
<keyword evidence="10" id="KW-0119">Carbohydrate metabolism</keyword>
<dbReference type="GO" id="GO:0005524">
    <property type="term" value="F:ATP binding"/>
    <property type="evidence" value="ECO:0007669"/>
    <property type="project" value="UniProtKB-UniRule"/>
</dbReference>
<feature type="domain" description="Galactokinase N-terminal" evidence="14">
    <location>
        <begin position="8"/>
        <end position="55"/>
    </location>
</feature>
<dbReference type="FunFam" id="3.30.70.890:FF:000001">
    <property type="entry name" value="Galactokinase"/>
    <property type="match status" value="1"/>
</dbReference>
<evidence type="ECO:0000256" key="10">
    <source>
        <dbReference type="ARBA" id="ARBA00023277"/>
    </source>
</evidence>
<evidence type="ECO:0000256" key="6">
    <source>
        <dbReference type="ARBA" id="ARBA00022777"/>
    </source>
</evidence>
<dbReference type="Pfam" id="PF08544">
    <property type="entry name" value="GHMP_kinases_C"/>
    <property type="match status" value="1"/>
</dbReference>
<dbReference type="SUPFAM" id="SSF55060">
    <property type="entry name" value="GHMP Kinase, C-terminal domain"/>
    <property type="match status" value="1"/>
</dbReference>
<dbReference type="NCBIfam" id="TIGR00131">
    <property type="entry name" value="gal_kin"/>
    <property type="match status" value="1"/>
</dbReference>
<dbReference type="PANTHER" id="PTHR10457:SF7">
    <property type="entry name" value="GALACTOKINASE-RELATED"/>
    <property type="match status" value="1"/>
</dbReference>
<dbReference type="PRINTS" id="PR00959">
    <property type="entry name" value="MEVGALKINASE"/>
</dbReference>
<dbReference type="InterPro" id="IPR013750">
    <property type="entry name" value="GHMP_kinase_C_dom"/>
</dbReference>
<keyword evidence="7" id="KW-0067">ATP-binding</keyword>
<keyword evidence="4" id="KW-0479">Metal-binding</keyword>
<evidence type="ECO:0000256" key="9">
    <source>
        <dbReference type="ARBA" id="ARBA00023144"/>
    </source>
</evidence>
<dbReference type="SUPFAM" id="SSF54211">
    <property type="entry name" value="Ribosomal protein S5 domain 2-like"/>
    <property type="match status" value="1"/>
</dbReference>
<dbReference type="OrthoDB" id="250531at2"/>
<dbReference type="FunFam" id="3.30.230.10:FF:000017">
    <property type="entry name" value="Galactokinase"/>
    <property type="match status" value="1"/>
</dbReference>
<dbReference type="EMBL" id="LSZQ01000011">
    <property type="protein sequence ID" value="KXU37881.1"/>
    <property type="molecule type" value="Genomic_DNA"/>
</dbReference>
<dbReference type="PIRSF" id="PIRSF000530">
    <property type="entry name" value="Galactokinase"/>
    <property type="match status" value="1"/>
</dbReference>
<evidence type="ECO:0000259" key="13">
    <source>
        <dbReference type="Pfam" id="PF08544"/>
    </source>
</evidence>
<evidence type="ECO:0000259" key="12">
    <source>
        <dbReference type="Pfam" id="PF00288"/>
    </source>
</evidence>
<evidence type="ECO:0000256" key="11">
    <source>
        <dbReference type="NCBIfam" id="TIGR00131"/>
    </source>
</evidence>
<dbReference type="InterPro" id="IPR006206">
    <property type="entry name" value="Mevalonate/galactokinase"/>
</dbReference>
<evidence type="ECO:0000313" key="15">
    <source>
        <dbReference type="EMBL" id="KXU37881.1"/>
    </source>
</evidence>
<name>A0A139STW4_9BACT</name>
<dbReference type="InterPro" id="IPR006204">
    <property type="entry name" value="GHMP_kinase_N_dom"/>
</dbReference>
<dbReference type="AlphaFoldDB" id="A0A139STW4"/>
<keyword evidence="5" id="KW-0547">Nucleotide-binding</keyword>
<keyword evidence="8" id="KW-0460">Magnesium</keyword>
<organism evidence="15 16">
    <name type="scientific">Cephaloticoccus primus</name>
    <dbReference type="NCBI Taxonomy" id="1548207"/>
    <lineage>
        <taxon>Bacteria</taxon>
        <taxon>Pseudomonadati</taxon>
        <taxon>Verrucomicrobiota</taxon>
        <taxon>Opitutia</taxon>
        <taxon>Opitutales</taxon>
        <taxon>Opitutaceae</taxon>
        <taxon>Cephaloticoccus</taxon>
    </lineage>
</organism>
<comment type="similarity">
    <text evidence="1">Belongs to the GHMP kinase family. GalK subfamily.</text>
</comment>
<dbReference type="GO" id="GO:0004335">
    <property type="term" value="F:galactokinase activity"/>
    <property type="evidence" value="ECO:0007669"/>
    <property type="project" value="UniProtKB-UniRule"/>
</dbReference>
<feature type="domain" description="GHMP kinase N-terminal" evidence="12">
    <location>
        <begin position="92"/>
        <end position="180"/>
    </location>
</feature>
<dbReference type="Proteomes" id="UP000070058">
    <property type="component" value="Unassembled WGS sequence"/>
</dbReference>
<dbReference type="EC" id="2.7.1.6" evidence="11"/>
<dbReference type="Pfam" id="PF10509">
    <property type="entry name" value="GalKase_gal_bdg"/>
    <property type="match status" value="1"/>
</dbReference>
<evidence type="ECO:0000256" key="8">
    <source>
        <dbReference type="ARBA" id="ARBA00022842"/>
    </source>
</evidence>
<dbReference type="PANTHER" id="PTHR10457">
    <property type="entry name" value="MEVALONATE KINASE/GALACTOKINASE"/>
    <property type="match status" value="1"/>
</dbReference>